<dbReference type="NCBIfam" id="NF033591">
    <property type="entry name" value="transpos_IS4_2"/>
    <property type="match status" value="1"/>
</dbReference>
<dbReference type="KEGG" id="vha:VIBHAR_02009"/>
<keyword evidence="1" id="KW-1133">Transmembrane helix</keyword>
<dbReference type="PANTHER" id="PTHR35404:SF8">
    <property type="entry name" value="TRANSPOSASE OF TN10"/>
    <property type="match status" value="1"/>
</dbReference>
<evidence type="ECO:0000259" key="2">
    <source>
        <dbReference type="Pfam" id="PF01609"/>
    </source>
</evidence>
<dbReference type="Pfam" id="PF01609">
    <property type="entry name" value="DDE_Tnp_1"/>
    <property type="match status" value="1"/>
</dbReference>
<dbReference type="InterPro" id="IPR012337">
    <property type="entry name" value="RNaseH-like_sf"/>
</dbReference>
<dbReference type="EMBL" id="CP000789">
    <property type="protein sequence ID" value="ABU70974.1"/>
    <property type="molecule type" value="Genomic_DNA"/>
</dbReference>
<dbReference type="Proteomes" id="UP000008152">
    <property type="component" value="Chromosome I"/>
</dbReference>
<accession>A7MW82</accession>
<feature type="transmembrane region" description="Helical" evidence="1">
    <location>
        <begin position="319"/>
        <end position="339"/>
    </location>
</feature>
<dbReference type="GO" id="GO:0003677">
    <property type="term" value="F:DNA binding"/>
    <property type="evidence" value="ECO:0007669"/>
    <property type="project" value="InterPro"/>
</dbReference>
<evidence type="ECO:0000313" key="4">
    <source>
        <dbReference type="Proteomes" id="UP000008152"/>
    </source>
</evidence>
<evidence type="ECO:0000256" key="1">
    <source>
        <dbReference type="SAM" id="Phobius"/>
    </source>
</evidence>
<dbReference type="AlphaFoldDB" id="A7MW82"/>
<dbReference type="GO" id="GO:0006313">
    <property type="term" value="P:DNA transposition"/>
    <property type="evidence" value="ECO:0007669"/>
    <property type="project" value="InterPro"/>
</dbReference>
<dbReference type="SUPFAM" id="SSF53098">
    <property type="entry name" value="Ribonuclease H-like"/>
    <property type="match status" value="1"/>
</dbReference>
<dbReference type="InterPro" id="IPR047658">
    <property type="entry name" value="IS4-like_transpos"/>
</dbReference>
<feature type="domain" description="Transposase IS4-like" evidence="2">
    <location>
        <begin position="92"/>
        <end position="327"/>
    </location>
</feature>
<keyword evidence="1" id="KW-0472">Membrane</keyword>
<reference evidence="3 4" key="1">
    <citation type="submission" date="2007-08" db="EMBL/GenBank/DDBJ databases">
        <authorList>
            <consortium name="The Vibrio harveyi Genome Sequencing Project"/>
            <person name="Bassler B."/>
            <person name="Clifton S.W."/>
            <person name="Fulton L."/>
            <person name="Delehaunty K."/>
            <person name="Fronick C."/>
            <person name="Harrison M."/>
            <person name="Markivic C."/>
            <person name="Fulton R."/>
            <person name="Tin-Wollam A.-M."/>
            <person name="Shah N."/>
            <person name="Pepin K."/>
            <person name="Nash W."/>
            <person name="Thiruvilangam P."/>
            <person name="Bhonagiri V."/>
            <person name="Waters C."/>
            <person name="Tu K.C."/>
            <person name="Irgon J."/>
            <person name="Wilson R.K."/>
        </authorList>
    </citation>
    <scope>NUCLEOTIDE SEQUENCE [LARGE SCALE GENOMIC DNA]</scope>
    <source>
        <strain evidence="4">ATCC BAA-1116 / BB120</strain>
    </source>
</reference>
<dbReference type="PATRIC" id="fig|338187.25.peg.678"/>
<dbReference type="GO" id="GO:0004803">
    <property type="term" value="F:transposase activity"/>
    <property type="evidence" value="ECO:0007669"/>
    <property type="project" value="InterPro"/>
</dbReference>
<protein>
    <recommendedName>
        <fullName evidence="2">Transposase IS4-like domain-containing protein</fullName>
    </recommendedName>
</protein>
<dbReference type="RefSeq" id="WP_012127759.1">
    <property type="nucleotide sequence ID" value="NC_009783.1"/>
</dbReference>
<dbReference type="InterPro" id="IPR002559">
    <property type="entry name" value="Transposase_11"/>
</dbReference>
<proteinExistence type="predicted"/>
<gene>
    <name evidence="3" type="ordered locus">VIBHAR_02009</name>
</gene>
<name>A7MW82_VIBC1</name>
<keyword evidence="1" id="KW-0812">Transmembrane</keyword>
<sequence length="405" mass="47115">MRDIQILQQTIENQCPEIHKKRLSSLMLATKAVLDGSALTLTKIGRALDTDTTVKHAIKRIDRLLGNRNLHREKESIYRWHASFITRANPFPVVLVDWSDVREQLRYMTLRASVSVKGRAVTLYEQAFEYKNYNSPKSHQLFLDKLQSLLPQGCTPIIVSDAGFRNTWFRQVANKGWFWLGRVRGEVSIKCGEGAWLWNKTFYPQATDKPLFLGESQLARRSPLRCFAYLYKGQPKGRKAHRHSRTCQKHSAGKVFHKGAKEPWLLVTNIPNHVLNGVKITRLYAKRMQIEESFRDLKSPAYGLALRHNRTRCTKRIDILLLMALMAEIIMWWNGLIAMQAKWHYDFQANTIKHRRVLSIPRLGKEVRSHRRYRIKESQYHWAMVEYQRLTHTCGLGAEGSPQLA</sequence>
<dbReference type="PANTHER" id="PTHR35404">
    <property type="entry name" value="TRANSPOSASE OF TN10"/>
    <property type="match status" value="1"/>
</dbReference>
<evidence type="ECO:0000313" key="3">
    <source>
        <dbReference type="EMBL" id="ABU70974.1"/>
    </source>
</evidence>
<organism evidence="3 4">
    <name type="scientific">Vibrio campbellii (strain ATCC BAA-1116)</name>
    <dbReference type="NCBI Taxonomy" id="2902295"/>
    <lineage>
        <taxon>Bacteria</taxon>
        <taxon>Pseudomonadati</taxon>
        <taxon>Pseudomonadota</taxon>
        <taxon>Gammaproteobacteria</taxon>
        <taxon>Vibrionales</taxon>
        <taxon>Vibrionaceae</taxon>
        <taxon>Vibrio</taxon>
    </lineage>
</organism>